<evidence type="ECO:0000256" key="1">
    <source>
        <dbReference type="ARBA" id="ARBA00022729"/>
    </source>
</evidence>
<evidence type="ECO:0000313" key="5">
    <source>
        <dbReference type="Proteomes" id="UP000316008"/>
    </source>
</evidence>
<feature type="chain" id="PRO_5022024055" evidence="2">
    <location>
        <begin position="18"/>
        <end position="358"/>
    </location>
</feature>
<evidence type="ECO:0000256" key="2">
    <source>
        <dbReference type="SAM" id="SignalP"/>
    </source>
</evidence>
<dbReference type="InterPro" id="IPR026444">
    <property type="entry name" value="Secre_tail"/>
</dbReference>
<dbReference type="EMBL" id="VLPL01000007">
    <property type="protein sequence ID" value="TSJ41633.1"/>
    <property type="molecule type" value="Genomic_DNA"/>
</dbReference>
<feature type="domain" description="Secretion system C-terminal sorting" evidence="3">
    <location>
        <begin position="290"/>
        <end position="357"/>
    </location>
</feature>
<feature type="signal peptide" evidence="2">
    <location>
        <begin position="1"/>
        <end position="17"/>
    </location>
</feature>
<gene>
    <name evidence="4" type="ORF">FO442_14330</name>
</gene>
<keyword evidence="1 2" id="KW-0732">Signal</keyword>
<dbReference type="Pfam" id="PF18962">
    <property type="entry name" value="Por_Secre_tail"/>
    <property type="match status" value="1"/>
</dbReference>
<comment type="caution">
    <text evidence="4">The sequence shown here is derived from an EMBL/GenBank/DDBJ whole genome shotgun (WGS) entry which is preliminary data.</text>
</comment>
<reference evidence="4 5" key="1">
    <citation type="submission" date="2019-07" db="EMBL/GenBank/DDBJ databases">
        <authorList>
            <person name="Huq M.A."/>
        </authorList>
    </citation>
    <scope>NUCLEOTIDE SEQUENCE [LARGE SCALE GENOMIC DNA]</scope>
    <source>
        <strain evidence="4 5">MAH-3</strain>
    </source>
</reference>
<dbReference type="NCBIfam" id="TIGR04183">
    <property type="entry name" value="Por_Secre_tail"/>
    <property type="match status" value="1"/>
</dbReference>
<dbReference type="Proteomes" id="UP000316008">
    <property type="component" value="Unassembled WGS sequence"/>
</dbReference>
<dbReference type="AlphaFoldDB" id="A0A556MNX3"/>
<evidence type="ECO:0000313" key="4">
    <source>
        <dbReference type="EMBL" id="TSJ41633.1"/>
    </source>
</evidence>
<protein>
    <submittedName>
        <fullName evidence="4">T9SS type A sorting domain-containing protein</fullName>
    </submittedName>
</protein>
<keyword evidence="5" id="KW-1185">Reference proteome</keyword>
<name>A0A556MNX3_9FLAO</name>
<accession>A0A556MNX3</accession>
<dbReference type="OrthoDB" id="866189at2"/>
<dbReference type="RefSeq" id="WP_144333891.1">
    <property type="nucleotide sequence ID" value="NZ_VLPL01000007.1"/>
</dbReference>
<evidence type="ECO:0000259" key="3">
    <source>
        <dbReference type="Pfam" id="PF18962"/>
    </source>
</evidence>
<proteinExistence type="predicted"/>
<organism evidence="4 5">
    <name type="scientific">Fluviicola chungangensis</name>
    <dbReference type="NCBI Taxonomy" id="2597671"/>
    <lineage>
        <taxon>Bacteria</taxon>
        <taxon>Pseudomonadati</taxon>
        <taxon>Bacteroidota</taxon>
        <taxon>Flavobacteriia</taxon>
        <taxon>Flavobacteriales</taxon>
        <taxon>Crocinitomicaceae</taxon>
        <taxon>Fluviicola</taxon>
    </lineage>
</organism>
<sequence>MKHLLLPFMALSTVAFGQITLTDQHFAGPSESYIFSTLTDPTIDYATTGANYTWDFSSMVPQDQRSLITRPSSQITGLSIIQFGSFAPAPYKATYFNSSTDLPLDQASAFLPIPIDELNGFTKNSSNAITSIGYELVSNGQGLGFRSDTIETRYALPMTYGNNYESRGYTNLDLNPIYDAKWRQHRHRITNVDGWGIVKTPFGQFDALRIHHVIDEFDSIYFSVQGLGMWIPIPVPLAHEYEWRSTSDKEAVMRIRTNEILGTETVTAIEYRDNFNGLGLIESQLNVSFYPNPVINELHVSTEKQADNFFIVDQSGRIWKKIPGSSKDQVIDVSELASGSYSLVVLSSDGYTSVKFIK</sequence>